<keyword evidence="3 5" id="KW-0479">Metal-binding</keyword>
<feature type="binding site" evidence="5">
    <location>
        <position position="94"/>
    </location>
    <ligand>
        <name>Fe cation</name>
        <dbReference type="ChEBI" id="CHEBI:24875"/>
        <label>1</label>
    </ligand>
</feature>
<dbReference type="GO" id="GO:0006826">
    <property type="term" value="P:iron ion transport"/>
    <property type="evidence" value="ECO:0007669"/>
    <property type="project" value="InterPro"/>
</dbReference>
<accession>A0A098VVW2</accession>
<evidence type="ECO:0000256" key="6">
    <source>
        <dbReference type="RuleBase" id="RU361145"/>
    </source>
</evidence>
<dbReference type="PANTHER" id="PTHR11431:SF75">
    <property type="entry name" value="FERRITIN"/>
    <property type="match status" value="1"/>
</dbReference>
<dbReference type="GO" id="GO:0008198">
    <property type="term" value="F:ferrous iron binding"/>
    <property type="evidence" value="ECO:0007669"/>
    <property type="project" value="TreeGrafter"/>
</dbReference>
<dbReference type="PROSITE" id="PS00204">
    <property type="entry name" value="FERRITIN_2"/>
    <property type="match status" value="1"/>
</dbReference>
<keyword evidence="4 5" id="KW-0408">Iron</keyword>
<keyword evidence="6" id="KW-0560">Oxidoreductase</keyword>
<gene>
    <name evidence="8" type="ORF">DI09_110p20</name>
</gene>
<dbReference type="InterPro" id="IPR008331">
    <property type="entry name" value="Ferritin_DPS_dom"/>
</dbReference>
<dbReference type="RefSeq" id="XP_013239528.1">
    <property type="nucleotide sequence ID" value="XM_013384074.1"/>
</dbReference>
<comment type="similarity">
    <text evidence="1 6">Belongs to the ferritin family.</text>
</comment>
<dbReference type="GO" id="GO:0004322">
    <property type="term" value="F:ferroxidase activity"/>
    <property type="evidence" value="ECO:0007669"/>
    <property type="project" value="UniProtKB-EC"/>
</dbReference>
<sequence length="206" mass="23007">MAGDETQRRRKSTRQAIDRKSDKNAYLICHSLPMYSSKQNFSEACETALNKQVNMELGASYSYMSMSVFCSKDGVALPGLAAYCAKMSLEERDHALMLQDYIIKRGGQVTYDTIAPHPKASAWKSALEIVEAMLELEKSVNVSLLDLNKLASLKEDAHLSDFIEGTFLSEQVDSIKELVDMLVQLQRAGVDGLGLYIWDQNLLSKN</sequence>
<dbReference type="PANTHER" id="PTHR11431">
    <property type="entry name" value="FERRITIN"/>
    <property type="match status" value="1"/>
</dbReference>
<dbReference type="Gene3D" id="1.20.1260.10">
    <property type="match status" value="1"/>
</dbReference>
<dbReference type="CDD" id="cd01056">
    <property type="entry name" value="Euk_Ferritin"/>
    <property type="match status" value="1"/>
</dbReference>
<comment type="function">
    <text evidence="6">Stores iron in a soluble, non-toxic, readily available form. Important for iron homeostasis. Iron is taken up in the ferrous form and deposited as ferric hydroxides after oxidation.</text>
</comment>
<evidence type="ECO:0000256" key="3">
    <source>
        <dbReference type="ARBA" id="ARBA00022723"/>
    </source>
</evidence>
<dbReference type="Proteomes" id="UP000029725">
    <property type="component" value="Unassembled WGS sequence"/>
</dbReference>
<keyword evidence="2 6" id="KW-0409">Iron storage</keyword>
<feature type="binding site" evidence="5">
    <location>
        <position position="171"/>
    </location>
    <ligand>
        <name>Fe cation</name>
        <dbReference type="ChEBI" id="CHEBI:24875"/>
        <label>1</label>
    </ligand>
</feature>
<dbReference type="GO" id="GO:0005737">
    <property type="term" value="C:cytoplasm"/>
    <property type="evidence" value="ECO:0007669"/>
    <property type="project" value="TreeGrafter"/>
</dbReference>
<dbReference type="InterPro" id="IPR012347">
    <property type="entry name" value="Ferritin-like"/>
</dbReference>
<dbReference type="EMBL" id="JMKJ01000012">
    <property type="protein sequence ID" value="KGG53092.1"/>
    <property type="molecule type" value="Genomic_DNA"/>
</dbReference>
<dbReference type="InterPro" id="IPR009040">
    <property type="entry name" value="Ferritin-like_diiron"/>
</dbReference>
<dbReference type="GO" id="GO:0008199">
    <property type="term" value="F:ferric iron binding"/>
    <property type="evidence" value="ECO:0007669"/>
    <property type="project" value="InterPro"/>
</dbReference>
<dbReference type="InterPro" id="IPR014034">
    <property type="entry name" value="Ferritin_CS"/>
</dbReference>
<dbReference type="GeneID" id="25258016"/>
<evidence type="ECO:0000313" key="9">
    <source>
        <dbReference type="Proteomes" id="UP000029725"/>
    </source>
</evidence>
<evidence type="ECO:0000256" key="5">
    <source>
        <dbReference type="PIRSR" id="PIRSR601519-1"/>
    </source>
</evidence>
<evidence type="ECO:0000256" key="4">
    <source>
        <dbReference type="ARBA" id="ARBA00023004"/>
    </source>
</evidence>
<protein>
    <recommendedName>
        <fullName evidence="6">Ferritin</fullName>
        <ecNumber evidence="6">1.16.3.1</ecNumber>
    </recommendedName>
</protein>
<comment type="caution">
    <text evidence="8">The sequence shown here is derived from an EMBL/GenBank/DDBJ whole genome shotgun (WGS) entry which is preliminary data.</text>
</comment>
<keyword evidence="9" id="KW-1185">Reference proteome</keyword>
<dbReference type="EC" id="1.16.3.1" evidence="6"/>
<proteinExistence type="inferred from homology"/>
<dbReference type="HOGENOM" id="CLU_065681_4_0_1"/>
<evidence type="ECO:0000256" key="2">
    <source>
        <dbReference type="ARBA" id="ARBA00022434"/>
    </source>
</evidence>
<organism evidence="8 9">
    <name type="scientific">Mitosporidium daphniae</name>
    <dbReference type="NCBI Taxonomy" id="1485682"/>
    <lineage>
        <taxon>Eukaryota</taxon>
        <taxon>Fungi</taxon>
        <taxon>Fungi incertae sedis</taxon>
        <taxon>Microsporidia</taxon>
        <taxon>Mitosporidium</taxon>
    </lineage>
</organism>
<dbReference type="AlphaFoldDB" id="A0A098VVW2"/>
<feature type="binding site" evidence="5">
    <location>
        <position position="56"/>
    </location>
    <ligand>
        <name>Fe cation</name>
        <dbReference type="ChEBI" id="CHEBI:24875"/>
        <label>1</label>
    </ligand>
</feature>
<evidence type="ECO:0000259" key="7">
    <source>
        <dbReference type="PROSITE" id="PS50905"/>
    </source>
</evidence>
<evidence type="ECO:0000256" key="1">
    <source>
        <dbReference type="ARBA" id="ARBA00007513"/>
    </source>
</evidence>
<dbReference type="OrthoDB" id="186462at2759"/>
<feature type="binding site" evidence="5">
    <location>
        <position position="137"/>
    </location>
    <ligand>
        <name>Fe cation</name>
        <dbReference type="ChEBI" id="CHEBI:24875"/>
        <label>1</label>
    </ligand>
</feature>
<name>A0A098VVW2_9MICR</name>
<dbReference type="InterPro" id="IPR001519">
    <property type="entry name" value="Ferritin"/>
</dbReference>
<dbReference type="GO" id="GO:0006879">
    <property type="term" value="P:intracellular iron ion homeostasis"/>
    <property type="evidence" value="ECO:0007669"/>
    <property type="project" value="UniProtKB-KW"/>
</dbReference>
<feature type="domain" description="Ferritin-like diiron" evidence="7">
    <location>
        <begin position="39"/>
        <end position="189"/>
    </location>
</feature>
<dbReference type="PROSITE" id="PS50905">
    <property type="entry name" value="FERRITIN_LIKE"/>
    <property type="match status" value="1"/>
</dbReference>
<dbReference type="VEuPathDB" id="MicrosporidiaDB:DI09_110p20"/>
<comment type="catalytic activity">
    <reaction evidence="6">
        <text>4 Fe(2+) + O2 + 4 H(+) = 4 Fe(3+) + 2 H2O</text>
        <dbReference type="Rhea" id="RHEA:11148"/>
        <dbReference type="ChEBI" id="CHEBI:15377"/>
        <dbReference type="ChEBI" id="CHEBI:15378"/>
        <dbReference type="ChEBI" id="CHEBI:15379"/>
        <dbReference type="ChEBI" id="CHEBI:29033"/>
        <dbReference type="ChEBI" id="CHEBI:29034"/>
        <dbReference type="EC" id="1.16.3.1"/>
    </reaction>
</comment>
<feature type="binding site" evidence="5">
    <location>
        <position position="91"/>
    </location>
    <ligand>
        <name>Fe cation</name>
        <dbReference type="ChEBI" id="CHEBI:24875"/>
        <label>1</label>
    </ligand>
</feature>
<dbReference type="SUPFAM" id="SSF47240">
    <property type="entry name" value="Ferritin-like"/>
    <property type="match status" value="1"/>
</dbReference>
<reference evidence="8 9" key="1">
    <citation type="submission" date="2014-04" db="EMBL/GenBank/DDBJ databases">
        <title>A new species of microsporidia sheds light on the evolution of extreme parasitism.</title>
        <authorList>
            <person name="Haag K.L."/>
            <person name="James T.Y."/>
            <person name="Larsson R."/>
            <person name="Schaer T.M."/>
            <person name="Refardt D."/>
            <person name="Pombert J.-F."/>
            <person name="Ebert D."/>
        </authorList>
    </citation>
    <scope>NUCLEOTIDE SEQUENCE [LARGE SCALE GENOMIC DNA]</scope>
    <source>
        <strain evidence="8 9">UGP3</strain>
        <tissue evidence="8">Spores</tissue>
    </source>
</reference>
<dbReference type="InterPro" id="IPR009078">
    <property type="entry name" value="Ferritin-like_SF"/>
</dbReference>
<evidence type="ECO:0000313" key="8">
    <source>
        <dbReference type="EMBL" id="KGG53092.1"/>
    </source>
</evidence>
<dbReference type="Pfam" id="PF00210">
    <property type="entry name" value="Ferritin"/>
    <property type="match status" value="1"/>
</dbReference>